<dbReference type="EMBL" id="MASR01000001">
    <property type="protein sequence ID" value="OFE13055.1"/>
    <property type="molecule type" value="Genomic_DNA"/>
</dbReference>
<accession>A0A1E8CL91</accession>
<protein>
    <recommendedName>
        <fullName evidence="8">Transporter</fullName>
    </recommendedName>
</protein>
<keyword evidence="4" id="KW-0998">Cell outer membrane</keyword>
<evidence type="ECO:0000256" key="1">
    <source>
        <dbReference type="ARBA" id="ARBA00004442"/>
    </source>
</evidence>
<dbReference type="InterPro" id="IPR003423">
    <property type="entry name" value="OMP_efflux"/>
</dbReference>
<keyword evidence="5" id="KW-0732">Signal</keyword>
<name>A0A1E8CL91_9GAMM</name>
<feature type="signal peptide" evidence="5">
    <location>
        <begin position="1"/>
        <end position="33"/>
    </location>
</feature>
<evidence type="ECO:0000256" key="4">
    <source>
        <dbReference type="ARBA" id="ARBA00023237"/>
    </source>
</evidence>
<organism evidence="6 7">
    <name type="scientific">Pseudohongiella acticola</name>
    <dbReference type="NCBI Taxonomy" id="1524254"/>
    <lineage>
        <taxon>Bacteria</taxon>
        <taxon>Pseudomonadati</taxon>
        <taxon>Pseudomonadota</taxon>
        <taxon>Gammaproteobacteria</taxon>
        <taxon>Pseudomonadales</taxon>
        <taxon>Pseudohongiellaceae</taxon>
        <taxon>Pseudohongiella</taxon>
    </lineage>
</organism>
<comment type="caution">
    <text evidence="6">The sequence shown here is derived from an EMBL/GenBank/DDBJ whole genome shotgun (WGS) entry which is preliminary data.</text>
</comment>
<proteinExistence type="inferred from homology"/>
<reference evidence="7" key="1">
    <citation type="submission" date="2016-07" db="EMBL/GenBank/DDBJ databases">
        <authorList>
            <person name="Florea S."/>
            <person name="Webb J.S."/>
            <person name="Jaromczyk J."/>
            <person name="Schardl C.L."/>
        </authorList>
    </citation>
    <scope>NUCLEOTIDE SEQUENCE [LARGE SCALE GENOMIC DNA]</scope>
    <source>
        <strain evidence="7">KCTC 42131</strain>
    </source>
</reference>
<dbReference type="Pfam" id="PF02321">
    <property type="entry name" value="OEP"/>
    <property type="match status" value="2"/>
</dbReference>
<gene>
    <name evidence="6" type="ORF">PHACT_07820</name>
</gene>
<evidence type="ECO:0008006" key="8">
    <source>
        <dbReference type="Google" id="ProtNLM"/>
    </source>
</evidence>
<dbReference type="AlphaFoldDB" id="A0A1E8CL91"/>
<keyword evidence="7" id="KW-1185">Reference proteome</keyword>
<dbReference type="InterPro" id="IPR010131">
    <property type="entry name" value="MdtP/NodT-like"/>
</dbReference>
<evidence type="ECO:0000256" key="2">
    <source>
        <dbReference type="ARBA" id="ARBA00007613"/>
    </source>
</evidence>
<dbReference type="STRING" id="1524254.PHACT_07820"/>
<evidence type="ECO:0000313" key="7">
    <source>
        <dbReference type="Proteomes" id="UP000175669"/>
    </source>
</evidence>
<evidence type="ECO:0000313" key="6">
    <source>
        <dbReference type="EMBL" id="OFE13055.1"/>
    </source>
</evidence>
<dbReference type="RefSeq" id="WP_070116666.1">
    <property type="nucleotide sequence ID" value="NZ_MASR01000001.1"/>
</dbReference>
<keyword evidence="3" id="KW-0472">Membrane</keyword>
<dbReference type="Gene3D" id="1.20.1600.10">
    <property type="entry name" value="Outer membrane efflux proteins (OEP)"/>
    <property type="match status" value="1"/>
</dbReference>
<evidence type="ECO:0000256" key="5">
    <source>
        <dbReference type="SAM" id="SignalP"/>
    </source>
</evidence>
<dbReference type="OrthoDB" id="9791261at2"/>
<dbReference type="Proteomes" id="UP000175669">
    <property type="component" value="Unassembled WGS sequence"/>
</dbReference>
<comment type="similarity">
    <text evidence="2">Belongs to the outer membrane factor (OMF) (TC 1.B.17) family.</text>
</comment>
<dbReference type="PANTHER" id="PTHR30203:SF24">
    <property type="entry name" value="BLR4935 PROTEIN"/>
    <property type="match status" value="1"/>
</dbReference>
<feature type="chain" id="PRO_5009212144" description="Transporter" evidence="5">
    <location>
        <begin position="34"/>
        <end position="428"/>
    </location>
</feature>
<dbReference type="GO" id="GO:0015562">
    <property type="term" value="F:efflux transmembrane transporter activity"/>
    <property type="evidence" value="ECO:0007669"/>
    <property type="project" value="InterPro"/>
</dbReference>
<dbReference type="PANTHER" id="PTHR30203">
    <property type="entry name" value="OUTER MEMBRANE CATION EFFLUX PROTEIN"/>
    <property type="match status" value="1"/>
</dbReference>
<keyword evidence="3" id="KW-1134">Transmembrane beta strand</keyword>
<dbReference type="SUPFAM" id="SSF56954">
    <property type="entry name" value="Outer membrane efflux proteins (OEP)"/>
    <property type="match status" value="1"/>
</dbReference>
<sequence>MNRTIQARVGTRRWPLVPLLCTLLLLFVSNSYAADSISLDDAIVSTLTRSPELLAFNYALDAQDGRILQAGLSPRPELGVSVENVLGTGNARGLSGVEATVSIAWVLEGGLRQRRIDTARAGSQVLAAEANVMRLDAAAETARHYTEALAQQMRRDIADQALTLAEQTVAAIRARVDAGTTLTAELSRAQAALARRVLYREDIDHELEAAYHRLAAQWGELSPAFSHVEGDPLNLPTLAPFTELVSRIDQNPELSRYLSEQRLHDAKLRLAQAQSQGLWRFNAGIKRMQSTSDTGFVAGITIPLNRGNNNQGRIAEARANLQRSVASEDAARVRIQTALLVLYLELEHSIHRVDALRDNVIPRFEKALSESRRAYELGRYSYLEWLQAQNDVLDSRSELAEASIQAHLRMIEIERLTGIRLVPTRTPE</sequence>
<comment type="subcellular location">
    <subcellularLocation>
        <location evidence="1">Cell outer membrane</location>
    </subcellularLocation>
</comment>
<evidence type="ECO:0000256" key="3">
    <source>
        <dbReference type="ARBA" id="ARBA00022452"/>
    </source>
</evidence>
<keyword evidence="3" id="KW-0812">Transmembrane</keyword>